<proteinExistence type="predicted"/>
<dbReference type="KEGG" id="apal:BN85406190"/>
<feature type="transmembrane region" description="Helical" evidence="1">
    <location>
        <begin position="27"/>
        <end position="48"/>
    </location>
</feature>
<sequence>MNNEYYVKESNNIFDDKLKEKQKIKTITYLVMVVMNNFFANLSFILLACFTEFSNHWIITILLFICLSFISIRDENIKENNSEGISKGEKILSSGYIVVSVVTSIVYILMFLLVNQTSWVFIPVIFFINFNYLHNHLNI</sequence>
<keyword evidence="1" id="KW-0472">Membrane</keyword>
<keyword evidence="1" id="KW-0812">Transmembrane</keyword>
<organism evidence="2 3">
    <name type="scientific">Alteracholeplasma palmae (strain ATCC 49389 / J233)</name>
    <name type="common">Acholeplasma palmae</name>
    <dbReference type="NCBI Taxonomy" id="1318466"/>
    <lineage>
        <taxon>Bacteria</taxon>
        <taxon>Bacillati</taxon>
        <taxon>Mycoplasmatota</taxon>
        <taxon>Mollicutes</taxon>
        <taxon>Acholeplasmatales</taxon>
        <taxon>Acholeplasmataceae</taxon>
        <taxon>Acholeplasma</taxon>
    </lineage>
</organism>
<name>U4KRI5_ALTPJ</name>
<feature type="transmembrane region" description="Helical" evidence="1">
    <location>
        <begin position="119"/>
        <end position="137"/>
    </location>
</feature>
<keyword evidence="1" id="KW-1133">Transmembrane helix</keyword>
<reference evidence="2 3" key="1">
    <citation type="journal article" date="2013" name="J. Mol. Microbiol. Biotechnol.">
        <title>Analysis of the Complete Genomes of Acholeplasma brassicae , A. palmae and A. laidlawii and Their Comparison to the Obligate Parasites from ' Candidatus Phytoplasma'.</title>
        <authorList>
            <person name="Kube M."/>
            <person name="Siewert C."/>
            <person name="Migdoll A.M."/>
            <person name="Duduk B."/>
            <person name="Holz S."/>
            <person name="Rabus R."/>
            <person name="Seemuller E."/>
            <person name="Mitrovic J."/>
            <person name="Muller I."/>
            <person name="Buttner C."/>
            <person name="Reinhardt R."/>
        </authorList>
    </citation>
    <scope>NUCLEOTIDE SEQUENCE [LARGE SCALE GENOMIC DNA]</scope>
    <source>
        <strain evidence="2 3">J233</strain>
    </source>
</reference>
<evidence type="ECO:0000313" key="3">
    <source>
        <dbReference type="Proteomes" id="UP000032740"/>
    </source>
</evidence>
<feature type="transmembrane region" description="Helical" evidence="1">
    <location>
        <begin position="93"/>
        <end position="113"/>
    </location>
</feature>
<dbReference type="AlphaFoldDB" id="U4KRI5"/>
<evidence type="ECO:0000313" key="2">
    <source>
        <dbReference type="EMBL" id="CCV64196.1"/>
    </source>
</evidence>
<keyword evidence="3" id="KW-1185">Reference proteome</keyword>
<feature type="transmembrane region" description="Helical" evidence="1">
    <location>
        <begin position="54"/>
        <end position="72"/>
    </location>
</feature>
<protein>
    <submittedName>
        <fullName evidence="2">Uncharacterized protein</fullName>
    </submittedName>
</protein>
<dbReference type="Proteomes" id="UP000032740">
    <property type="component" value="Chromosome"/>
</dbReference>
<dbReference type="RefSeq" id="WP_026658100.1">
    <property type="nucleotide sequence ID" value="NC_022538.1"/>
</dbReference>
<dbReference type="HOGENOM" id="CLU_1840721_0_0_14"/>
<evidence type="ECO:0000256" key="1">
    <source>
        <dbReference type="SAM" id="Phobius"/>
    </source>
</evidence>
<dbReference type="EMBL" id="FO681347">
    <property type="protein sequence ID" value="CCV64196.1"/>
    <property type="molecule type" value="Genomic_DNA"/>
</dbReference>
<accession>U4KRI5</accession>
<gene>
    <name evidence="2" type="ORF">BN85406190</name>
</gene>